<comment type="caution">
    <text evidence="8">Lacks conserved residue(s) required for the propagation of feature annotation.</text>
</comment>
<organism evidence="12 13">
    <name type="scientific">Shewanella septentrionalis</name>
    <dbReference type="NCBI Taxonomy" id="2952223"/>
    <lineage>
        <taxon>Bacteria</taxon>
        <taxon>Pseudomonadati</taxon>
        <taxon>Pseudomonadota</taxon>
        <taxon>Gammaproteobacteria</taxon>
        <taxon>Alteromonadales</taxon>
        <taxon>Shewanellaceae</taxon>
        <taxon>Shewanella</taxon>
    </lineage>
</organism>
<keyword evidence="4 8" id="KW-0521">NADP</keyword>
<dbReference type="FunFam" id="3.40.50.720:FF:000104">
    <property type="entry name" value="Shikimate dehydrogenase (NADP(+))"/>
    <property type="match status" value="1"/>
</dbReference>
<dbReference type="InterPro" id="IPR036291">
    <property type="entry name" value="NAD(P)-bd_dom_sf"/>
</dbReference>
<feature type="binding site" evidence="8">
    <location>
        <begin position="15"/>
        <end position="17"/>
    </location>
    <ligand>
        <name>shikimate</name>
        <dbReference type="ChEBI" id="CHEBI:36208"/>
    </ligand>
</feature>
<dbReference type="GO" id="GO:0005829">
    <property type="term" value="C:cytosol"/>
    <property type="evidence" value="ECO:0007669"/>
    <property type="project" value="TreeGrafter"/>
</dbReference>
<dbReference type="Gene3D" id="3.40.50.10860">
    <property type="entry name" value="Leucine Dehydrogenase, chain A, domain 1"/>
    <property type="match status" value="1"/>
</dbReference>
<dbReference type="SUPFAM" id="SSF53223">
    <property type="entry name" value="Aminoacid dehydrogenase-like, N-terminal domain"/>
    <property type="match status" value="1"/>
</dbReference>
<evidence type="ECO:0000259" key="10">
    <source>
        <dbReference type="Pfam" id="PF08501"/>
    </source>
</evidence>
<dbReference type="GO" id="GO:0019632">
    <property type="term" value="P:shikimate metabolic process"/>
    <property type="evidence" value="ECO:0007669"/>
    <property type="project" value="InterPro"/>
</dbReference>
<comment type="subunit">
    <text evidence="8">Homodimer.</text>
</comment>
<dbReference type="Gene3D" id="3.40.50.720">
    <property type="entry name" value="NAD(P)-binding Rossmann-like Domain"/>
    <property type="match status" value="1"/>
</dbReference>
<comment type="catalytic activity">
    <reaction evidence="7 8">
        <text>shikimate + NADP(+) = 3-dehydroshikimate + NADPH + H(+)</text>
        <dbReference type="Rhea" id="RHEA:17737"/>
        <dbReference type="ChEBI" id="CHEBI:15378"/>
        <dbReference type="ChEBI" id="CHEBI:16630"/>
        <dbReference type="ChEBI" id="CHEBI:36208"/>
        <dbReference type="ChEBI" id="CHEBI:57783"/>
        <dbReference type="ChEBI" id="CHEBI:58349"/>
        <dbReference type="EC" id="1.1.1.25"/>
    </reaction>
</comment>
<feature type="binding site" evidence="8">
    <location>
        <position position="103"/>
    </location>
    <ligand>
        <name>shikimate</name>
        <dbReference type="ChEBI" id="CHEBI:36208"/>
    </ligand>
</feature>
<feature type="binding site" evidence="8">
    <location>
        <begin position="151"/>
        <end position="156"/>
    </location>
    <ligand>
        <name>NADP(+)</name>
        <dbReference type="ChEBI" id="CHEBI:58349"/>
    </ligand>
</feature>
<dbReference type="InterPro" id="IPR046346">
    <property type="entry name" value="Aminoacid_DH-like_N_sf"/>
</dbReference>
<dbReference type="CDD" id="cd01065">
    <property type="entry name" value="NAD_bind_Shikimate_DH"/>
    <property type="match status" value="1"/>
</dbReference>
<evidence type="ECO:0000259" key="11">
    <source>
        <dbReference type="Pfam" id="PF18317"/>
    </source>
</evidence>
<dbReference type="GO" id="GO:0009073">
    <property type="term" value="P:aromatic amino acid family biosynthetic process"/>
    <property type="evidence" value="ECO:0007669"/>
    <property type="project" value="UniProtKB-KW"/>
</dbReference>
<keyword evidence="6 8" id="KW-0057">Aromatic amino acid biosynthesis</keyword>
<feature type="domain" description="Shikimate dehydrogenase substrate binding N-terminal" evidence="10">
    <location>
        <begin position="7"/>
        <end position="89"/>
    </location>
</feature>
<evidence type="ECO:0000256" key="3">
    <source>
        <dbReference type="ARBA" id="ARBA00022605"/>
    </source>
</evidence>
<dbReference type="EC" id="1.1.1.25" evidence="2 8"/>
<feature type="binding site" evidence="8">
    <location>
        <begin position="127"/>
        <end position="131"/>
    </location>
    <ligand>
        <name>NADP(+)</name>
        <dbReference type="ChEBI" id="CHEBI:58349"/>
    </ligand>
</feature>
<evidence type="ECO:0000256" key="1">
    <source>
        <dbReference type="ARBA" id="ARBA00004871"/>
    </source>
</evidence>
<dbReference type="EMBL" id="JAMTCC010000023">
    <property type="protein sequence ID" value="MCT7946450.1"/>
    <property type="molecule type" value="Genomic_DNA"/>
</dbReference>
<name>A0A9X2WVZ4_9GAMM</name>
<evidence type="ECO:0000256" key="7">
    <source>
        <dbReference type="ARBA" id="ARBA00049442"/>
    </source>
</evidence>
<evidence type="ECO:0000256" key="5">
    <source>
        <dbReference type="ARBA" id="ARBA00023002"/>
    </source>
</evidence>
<dbReference type="GO" id="GO:0004764">
    <property type="term" value="F:shikimate 3-dehydrogenase (NADP+) activity"/>
    <property type="evidence" value="ECO:0007669"/>
    <property type="project" value="UniProtKB-UniRule"/>
</dbReference>
<dbReference type="InterPro" id="IPR013708">
    <property type="entry name" value="Shikimate_DH-bd_N"/>
</dbReference>
<feature type="domain" description="SDH C-terminal" evidence="11">
    <location>
        <begin position="244"/>
        <end position="273"/>
    </location>
</feature>
<feature type="active site" description="Proton acceptor" evidence="8">
    <location>
        <position position="66"/>
    </location>
</feature>
<comment type="similarity">
    <text evidence="8">Belongs to the shikimate dehydrogenase family.</text>
</comment>
<feature type="binding site" evidence="8">
    <location>
        <position position="251"/>
    </location>
    <ligand>
        <name>shikimate</name>
        <dbReference type="ChEBI" id="CHEBI:36208"/>
    </ligand>
</feature>
<protein>
    <recommendedName>
        <fullName evidence="2 8">Shikimate dehydrogenase (NADP(+))</fullName>
        <shortName evidence="8">SDH</shortName>
        <ecNumber evidence="2 8">1.1.1.25</ecNumber>
    </recommendedName>
</protein>
<evidence type="ECO:0000313" key="13">
    <source>
        <dbReference type="Proteomes" id="UP001155604"/>
    </source>
</evidence>
<gene>
    <name evidence="8 12" type="primary">aroE</name>
    <name evidence="12" type="ORF">NE536_13885</name>
</gene>
<evidence type="ECO:0000256" key="8">
    <source>
        <dbReference type="HAMAP-Rule" id="MF_00222"/>
    </source>
</evidence>
<dbReference type="GO" id="GO:0050661">
    <property type="term" value="F:NADP binding"/>
    <property type="evidence" value="ECO:0007669"/>
    <property type="project" value="InterPro"/>
</dbReference>
<dbReference type="Pfam" id="PF01488">
    <property type="entry name" value="Shikimate_DH"/>
    <property type="match status" value="1"/>
</dbReference>
<feature type="binding site" evidence="8">
    <location>
        <position position="87"/>
    </location>
    <ligand>
        <name>shikimate</name>
        <dbReference type="ChEBI" id="CHEBI:36208"/>
    </ligand>
</feature>
<comment type="caution">
    <text evidence="12">The sequence shown here is derived from an EMBL/GenBank/DDBJ whole genome shotgun (WGS) entry which is preliminary data.</text>
</comment>
<comment type="function">
    <text evidence="8">Involved in the biosynthesis of the chorismate, which leads to the biosynthesis of aromatic amino acids. Catalyzes the reversible NADPH linked reduction of 3-dehydroshikimate (DHSA) to yield shikimate (SA).</text>
</comment>
<comment type="pathway">
    <text evidence="1 8">Metabolic intermediate biosynthesis; chorismate biosynthesis; chorismate from D-erythrose 4-phosphate and phosphoenolpyruvate: step 4/7.</text>
</comment>
<dbReference type="Proteomes" id="UP001155604">
    <property type="component" value="Unassembled WGS sequence"/>
</dbReference>
<dbReference type="PANTHER" id="PTHR21089">
    <property type="entry name" value="SHIKIMATE DEHYDROGENASE"/>
    <property type="match status" value="1"/>
</dbReference>
<keyword evidence="5 8" id="KW-0560">Oxidoreductase</keyword>
<dbReference type="Pfam" id="PF08501">
    <property type="entry name" value="Shikimate_dh_N"/>
    <property type="match status" value="1"/>
</dbReference>
<dbReference type="InterPro" id="IPR041121">
    <property type="entry name" value="SDH_C"/>
</dbReference>
<keyword evidence="13" id="KW-1185">Reference proteome</keyword>
<dbReference type="PANTHER" id="PTHR21089:SF1">
    <property type="entry name" value="BIFUNCTIONAL 3-DEHYDROQUINATE DEHYDRATASE_SHIKIMATE DEHYDROGENASE, CHLOROPLASTIC"/>
    <property type="match status" value="1"/>
</dbReference>
<feature type="binding site" evidence="8">
    <location>
        <position position="62"/>
    </location>
    <ligand>
        <name>shikimate</name>
        <dbReference type="ChEBI" id="CHEBI:36208"/>
    </ligand>
</feature>
<dbReference type="RefSeq" id="WP_261273100.1">
    <property type="nucleotide sequence ID" value="NZ_JAMTCC010000023.1"/>
</dbReference>
<feature type="domain" description="Quinate/shikimate 5-dehydrogenase/glutamyl-tRNA reductase" evidence="9">
    <location>
        <begin position="114"/>
        <end position="198"/>
    </location>
</feature>
<evidence type="ECO:0000256" key="6">
    <source>
        <dbReference type="ARBA" id="ARBA00023141"/>
    </source>
</evidence>
<accession>A0A9X2WVZ4</accession>
<feature type="binding site" evidence="8">
    <location>
        <position position="244"/>
    </location>
    <ligand>
        <name>NADP(+)</name>
        <dbReference type="ChEBI" id="CHEBI:58349"/>
    </ligand>
</feature>
<sequence>MTDRYAVFGNPISHSKSPFIHGQFAAPTQESLTYEAILAPVDGFEASLTAFFNAGGKGANVTVPFKEQAFALCDSISPEAKLAGAVNTLSLLADGTIRGDNTDGLGLVADLIANLGSLQDKRVLLIGAGGAARGCILPLLNAEIAQLTISNRTHTKAQLLVDIFTSVDNGAYVSKVTAVEMSELAGEFDIIINSTSASLAGELPPLPAHIITTQTVCYDMMYGASVTAFNQWALSQGAAKVIDGLGMLVGQAAKSFTLWRGIEPDTQVVLTLLRDKLMAEPK</sequence>
<proteinExistence type="inferred from homology"/>
<evidence type="ECO:0000256" key="2">
    <source>
        <dbReference type="ARBA" id="ARBA00012962"/>
    </source>
</evidence>
<dbReference type="FunFam" id="3.40.50.10860:FF:000006">
    <property type="entry name" value="Shikimate dehydrogenase (NADP(+))"/>
    <property type="match status" value="1"/>
</dbReference>
<dbReference type="SUPFAM" id="SSF51735">
    <property type="entry name" value="NAD(P)-binding Rossmann-fold domains"/>
    <property type="match status" value="1"/>
</dbReference>
<reference evidence="12" key="1">
    <citation type="journal article" date="2023" name="Int. J. Syst. Evol. Microbiol.">
        <title>&lt;i&gt;Shewanella septentrionalis&lt;/i&gt; sp. nov. and &lt;i&gt;Shewanella holmiensis&lt;/i&gt; sp. nov., isolated from Baltic Sea water and sediments.</title>
        <authorList>
            <person name="Martin-Rodriguez A.J."/>
            <person name="Thorell K."/>
            <person name="Joffre E."/>
            <person name="Jensie-Markopoulos S."/>
            <person name="Moore E.R.B."/>
            <person name="Sjoling A."/>
        </authorList>
    </citation>
    <scope>NUCLEOTIDE SEQUENCE</scope>
    <source>
        <strain evidence="12">SP1W3</strain>
    </source>
</reference>
<dbReference type="InterPro" id="IPR006151">
    <property type="entry name" value="Shikm_DH/Glu-tRNA_Rdtase"/>
</dbReference>
<dbReference type="GO" id="GO:0009423">
    <property type="term" value="P:chorismate biosynthetic process"/>
    <property type="evidence" value="ECO:0007669"/>
    <property type="project" value="UniProtKB-UniRule"/>
</dbReference>
<dbReference type="NCBIfam" id="TIGR00507">
    <property type="entry name" value="aroE"/>
    <property type="match status" value="1"/>
</dbReference>
<keyword evidence="3 8" id="KW-0028">Amino-acid biosynthesis</keyword>
<dbReference type="InterPro" id="IPR011342">
    <property type="entry name" value="Shikimate_DH"/>
</dbReference>
<dbReference type="NCBIfam" id="NF001310">
    <property type="entry name" value="PRK00258.1-2"/>
    <property type="match status" value="1"/>
</dbReference>
<evidence type="ECO:0000256" key="4">
    <source>
        <dbReference type="ARBA" id="ARBA00022857"/>
    </source>
</evidence>
<dbReference type="InterPro" id="IPR022893">
    <property type="entry name" value="Shikimate_DH_fam"/>
</dbReference>
<dbReference type="HAMAP" id="MF_00222">
    <property type="entry name" value="Shikimate_DH_AroE"/>
    <property type="match status" value="1"/>
</dbReference>
<feature type="binding site" evidence="8">
    <location>
        <position position="220"/>
    </location>
    <ligand>
        <name>NADP(+)</name>
        <dbReference type="ChEBI" id="CHEBI:58349"/>
    </ligand>
</feature>
<dbReference type="AlphaFoldDB" id="A0A9X2WVZ4"/>
<evidence type="ECO:0000313" key="12">
    <source>
        <dbReference type="EMBL" id="MCT7946450.1"/>
    </source>
</evidence>
<dbReference type="GO" id="GO:0008652">
    <property type="term" value="P:amino acid biosynthetic process"/>
    <property type="evidence" value="ECO:0007669"/>
    <property type="project" value="UniProtKB-KW"/>
</dbReference>
<dbReference type="Pfam" id="PF18317">
    <property type="entry name" value="SDH_C"/>
    <property type="match status" value="1"/>
</dbReference>
<feature type="binding site" evidence="8">
    <location>
        <position position="222"/>
    </location>
    <ligand>
        <name>shikimate</name>
        <dbReference type="ChEBI" id="CHEBI:36208"/>
    </ligand>
</feature>
<evidence type="ECO:0000259" key="9">
    <source>
        <dbReference type="Pfam" id="PF01488"/>
    </source>
</evidence>